<dbReference type="NCBIfam" id="NF047412">
    <property type="entry name" value="sig_GCG_CRPN_rpt"/>
    <property type="match status" value="1"/>
</dbReference>
<evidence type="ECO:0000256" key="1">
    <source>
        <dbReference type="SAM" id="SignalP"/>
    </source>
</evidence>
<sequence length="73" mass="8007">MNTSSCISKVLRTSLLLGSLVALSYTPVASAAQGCGYGFHRTNGFCVKNNPGKWATPVSNNCWRNRWGQLRCR</sequence>
<proteinExistence type="predicted"/>
<name>A0A377G8D6_9GAMM</name>
<feature type="signal peptide" evidence="1">
    <location>
        <begin position="1"/>
        <end position="31"/>
    </location>
</feature>
<keyword evidence="3" id="KW-1185">Reference proteome</keyword>
<feature type="chain" id="PRO_5016821317" evidence="1">
    <location>
        <begin position="32"/>
        <end position="73"/>
    </location>
</feature>
<dbReference type="Proteomes" id="UP000254554">
    <property type="component" value="Unassembled WGS sequence"/>
</dbReference>
<dbReference type="EMBL" id="UGGT01000001">
    <property type="protein sequence ID" value="STO21004.1"/>
    <property type="molecule type" value="Genomic_DNA"/>
</dbReference>
<accession>A0A377G8D6</accession>
<evidence type="ECO:0000313" key="3">
    <source>
        <dbReference type="Proteomes" id="UP000254554"/>
    </source>
</evidence>
<reference evidence="2 3" key="1">
    <citation type="submission" date="2018-06" db="EMBL/GenBank/DDBJ databases">
        <authorList>
            <consortium name="Pathogen Informatics"/>
            <person name="Doyle S."/>
        </authorList>
    </citation>
    <scope>NUCLEOTIDE SEQUENCE [LARGE SCALE GENOMIC DNA]</scope>
    <source>
        <strain evidence="2 3">NCTC11370</strain>
    </source>
</reference>
<protein>
    <submittedName>
        <fullName evidence="2">Uncharacterized protein</fullName>
    </submittedName>
</protein>
<dbReference type="OrthoDB" id="5651254at2"/>
<evidence type="ECO:0000313" key="2">
    <source>
        <dbReference type="EMBL" id="STO21004.1"/>
    </source>
</evidence>
<organism evidence="2 3">
    <name type="scientific">Fluoribacter dumoffii</name>
    <dbReference type="NCBI Taxonomy" id="463"/>
    <lineage>
        <taxon>Bacteria</taxon>
        <taxon>Pseudomonadati</taxon>
        <taxon>Pseudomonadota</taxon>
        <taxon>Gammaproteobacteria</taxon>
        <taxon>Legionellales</taxon>
        <taxon>Legionellaceae</taxon>
        <taxon>Fluoribacter</taxon>
    </lineage>
</organism>
<dbReference type="GeneID" id="93294431"/>
<gene>
    <name evidence="2" type="ORF">NCTC11370_01065</name>
</gene>
<dbReference type="AlphaFoldDB" id="A0A377G8D6"/>
<dbReference type="InterPro" id="IPR058110">
    <property type="entry name" value="GCG_CRPN_dom"/>
</dbReference>
<keyword evidence="1" id="KW-0732">Signal</keyword>
<dbReference type="RefSeq" id="WP_081465857.1">
    <property type="nucleotide sequence ID" value="NZ_JAPHOO010000001.1"/>
</dbReference>